<proteinExistence type="predicted"/>
<dbReference type="Proteomes" id="UP001472866">
    <property type="component" value="Chromosome 03"/>
</dbReference>
<evidence type="ECO:0000256" key="1">
    <source>
        <dbReference type="SAM" id="MobiDB-lite"/>
    </source>
</evidence>
<reference evidence="2 3" key="1">
    <citation type="submission" date="2024-03" db="EMBL/GenBank/DDBJ databases">
        <title>Complete genome sequence of the green alga Chloropicon roscoffensis RCC1871.</title>
        <authorList>
            <person name="Lemieux C."/>
            <person name="Pombert J.-F."/>
            <person name="Otis C."/>
            <person name="Turmel M."/>
        </authorList>
    </citation>
    <scope>NUCLEOTIDE SEQUENCE [LARGE SCALE GENOMIC DNA]</scope>
    <source>
        <strain evidence="2 3">RCC1871</strain>
    </source>
</reference>
<name>A0AAX4P463_9CHLO</name>
<dbReference type="AlphaFoldDB" id="A0AAX4P463"/>
<feature type="compositionally biased region" description="Basic and acidic residues" evidence="1">
    <location>
        <begin position="117"/>
        <end position="128"/>
    </location>
</feature>
<feature type="compositionally biased region" description="Acidic residues" evidence="1">
    <location>
        <begin position="164"/>
        <end position="180"/>
    </location>
</feature>
<feature type="region of interest" description="Disordered" evidence="1">
    <location>
        <begin position="504"/>
        <end position="523"/>
    </location>
</feature>
<protein>
    <submittedName>
        <fullName evidence="2">Uncharacterized protein</fullName>
    </submittedName>
</protein>
<feature type="compositionally biased region" description="Basic and acidic residues" evidence="1">
    <location>
        <begin position="26"/>
        <end position="44"/>
    </location>
</feature>
<keyword evidence="3" id="KW-1185">Reference proteome</keyword>
<feature type="region of interest" description="Disordered" evidence="1">
    <location>
        <begin position="455"/>
        <end position="475"/>
    </location>
</feature>
<evidence type="ECO:0000313" key="2">
    <source>
        <dbReference type="EMBL" id="WZN60574.1"/>
    </source>
</evidence>
<dbReference type="EMBL" id="CP151503">
    <property type="protein sequence ID" value="WZN60574.1"/>
    <property type="molecule type" value="Genomic_DNA"/>
</dbReference>
<feature type="compositionally biased region" description="Basic and acidic residues" evidence="1">
    <location>
        <begin position="82"/>
        <end position="107"/>
    </location>
</feature>
<evidence type="ECO:0000313" key="3">
    <source>
        <dbReference type="Proteomes" id="UP001472866"/>
    </source>
</evidence>
<feature type="compositionally biased region" description="Polar residues" evidence="1">
    <location>
        <begin position="1"/>
        <end position="20"/>
    </location>
</feature>
<feature type="compositionally biased region" description="Polar residues" evidence="1">
    <location>
        <begin position="455"/>
        <end position="470"/>
    </location>
</feature>
<sequence length="547" mass="59362">MGCTQSSPSQGVSSLGQEASTPPEAGQEKEETPLQPFEQKHAEPAADVVKNLQSEVVPIEASDGLDDDLEREMQLIIQGTDGLERDNHESKSIKQSGDAKTKLRERTNTIQNDQTADESRRDGEDGRHSKYVHITNDKENVSQGEVVSTVARRSSILQLIGDSNFDDDSDLDESSGEDDQAGSARMPVGNGKVSVRSEYRGAGNTDARKVISLENEYQTTAMDSLYNAREPHEMQNGLADRHEPDPLNARVMSLDDSLEVTDVDDPFSRDTITRDFSAEPLAGTNESSNAHTMIDSIGSHNNTSHDGSSYAIQTGSFAMDTFVEQGNEVHTIETLEMGDTLGDGFESNQGGTDEVSMMETFDTMSTNRRPADLDSVPSSSVGATVMYDHEDKLADGAITEGGGTAIPIDTCDLTEEDKVWRSLTNQYASINSNGSIETNTIDTHHTLISQDTTTMETHHTLSQATNSGPQTLEEDMDDSATFSRKGGWEGDFAMTGTLMMGNDQLGSLPETDELESQEGTYGGVRSSRGRLGHIMDAGDLILEDDFD</sequence>
<feature type="region of interest" description="Disordered" evidence="1">
    <location>
        <begin position="1"/>
        <end position="146"/>
    </location>
</feature>
<gene>
    <name evidence="2" type="ORF">HKI87_03g21080</name>
</gene>
<accession>A0AAX4P463</accession>
<organism evidence="2 3">
    <name type="scientific">Chloropicon roscoffensis</name>
    <dbReference type="NCBI Taxonomy" id="1461544"/>
    <lineage>
        <taxon>Eukaryota</taxon>
        <taxon>Viridiplantae</taxon>
        <taxon>Chlorophyta</taxon>
        <taxon>Chloropicophyceae</taxon>
        <taxon>Chloropicales</taxon>
        <taxon>Chloropicaceae</taxon>
        <taxon>Chloropicon</taxon>
    </lineage>
</organism>
<feature type="region of interest" description="Disordered" evidence="1">
    <location>
        <begin position="161"/>
        <end position="200"/>
    </location>
</feature>